<feature type="region of interest" description="Disordered" evidence="1">
    <location>
        <begin position="1"/>
        <end position="97"/>
    </location>
</feature>
<proteinExistence type="predicted"/>
<feature type="non-terminal residue" evidence="2">
    <location>
        <position position="331"/>
    </location>
</feature>
<dbReference type="EMBL" id="CADCTE010000156">
    <property type="protein sequence ID" value="CAA9264448.1"/>
    <property type="molecule type" value="Genomic_DNA"/>
</dbReference>
<feature type="compositionally biased region" description="Basic residues" evidence="1">
    <location>
        <begin position="320"/>
        <end position="331"/>
    </location>
</feature>
<feature type="region of interest" description="Disordered" evidence="1">
    <location>
        <begin position="171"/>
        <end position="331"/>
    </location>
</feature>
<evidence type="ECO:0000256" key="1">
    <source>
        <dbReference type="SAM" id="MobiDB-lite"/>
    </source>
</evidence>
<feature type="compositionally biased region" description="Low complexity" evidence="1">
    <location>
        <begin position="171"/>
        <end position="185"/>
    </location>
</feature>
<sequence length="331" mass="36023">APSHYESRRPAWGRPRGRRRRLLARTAGRPGARAVGGTRPDSHPDGQGAGRTRRSCPGRVNAGRPGAAGRDGARRPRGARRQGAGTEDRLRPGEVWAGLGRRRSERLRYPQRHPCQGSLGGSLQAPHPELRGAGRCLEGPLHGGDHIVRQGWGCPCRHRSRRGAGQCLGDGRPAAFGPGPAALRQRPAEPPRRRRAGQPAEGRRRCRDVAAAERIVPVRLRGPADGGQAQVPPMGDGRRTRRDRADPSVLPGPAASRCNHRSARRRPGRHTRENPAFRRTRWTGEHAANGGGDLRELLGRRGGRRRADHPGGPGVGRLVRPGRRRNRVPVL</sequence>
<feature type="non-terminal residue" evidence="2">
    <location>
        <position position="1"/>
    </location>
</feature>
<dbReference type="AlphaFoldDB" id="A0A6J4J0J5"/>
<reference evidence="2" key="1">
    <citation type="submission" date="2020-02" db="EMBL/GenBank/DDBJ databases">
        <authorList>
            <person name="Meier V. D."/>
        </authorList>
    </citation>
    <scope>NUCLEOTIDE SEQUENCE</scope>
    <source>
        <strain evidence="2">AVDCRST_MAG83</strain>
    </source>
</reference>
<feature type="compositionally biased region" description="Low complexity" evidence="1">
    <location>
        <begin position="24"/>
        <end position="39"/>
    </location>
</feature>
<protein>
    <submittedName>
        <fullName evidence="2">Putative secreted protein</fullName>
    </submittedName>
</protein>
<evidence type="ECO:0000313" key="2">
    <source>
        <dbReference type="EMBL" id="CAA9264448.1"/>
    </source>
</evidence>
<name>A0A6J4J0J5_9MICC</name>
<accession>A0A6J4J0J5</accession>
<gene>
    <name evidence="2" type="ORF">AVDCRST_MAG83-3183</name>
</gene>
<feature type="compositionally biased region" description="Basic residues" evidence="1">
    <location>
        <begin position="258"/>
        <end position="269"/>
    </location>
</feature>
<feature type="compositionally biased region" description="Basic and acidic residues" evidence="1">
    <location>
        <begin position="201"/>
        <end position="211"/>
    </location>
</feature>
<organism evidence="2">
    <name type="scientific">uncultured Arthrobacter sp</name>
    <dbReference type="NCBI Taxonomy" id="114050"/>
    <lineage>
        <taxon>Bacteria</taxon>
        <taxon>Bacillati</taxon>
        <taxon>Actinomycetota</taxon>
        <taxon>Actinomycetes</taxon>
        <taxon>Micrococcales</taxon>
        <taxon>Micrococcaceae</taxon>
        <taxon>Arthrobacter</taxon>
        <taxon>environmental samples</taxon>
    </lineage>
</organism>